<keyword evidence="1" id="KW-1133">Transmembrane helix</keyword>
<dbReference type="Proteomes" id="UP001596435">
    <property type="component" value="Unassembled WGS sequence"/>
</dbReference>
<keyword evidence="1" id="KW-0812">Transmembrane</keyword>
<feature type="transmembrane region" description="Helical" evidence="1">
    <location>
        <begin position="105"/>
        <end position="124"/>
    </location>
</feature>
<feature type="domain" description="DUF1206" evidence="2">
    <location>
        <begin position="106"/>
        <end position="173"/>
    </location>
</feature>
<feature type="domain" description="DUF1206" evidence="2">
    <location>
        <begin position="199"/>
        <end position="268"/>
    </location>
</feature>
<dbReference type="Pfam" id="PF06724">
    <property type="entry name" value="DUF1206"/>
    <property type="match status" value="3"/>
</dbReference>
<organism evidence="3 4">
    <name type="scientific">Kitasatospora paranensis</name>
    <dbReference type="NCBI Taxonomy" id="258053"/>
    <lineage>
        <taxon>Bacteria</taxon>
        <taxon>Bacillati</taxon>
        <taxon>Actinomycetota</taxon>
        <taxon>Actinomycetes</taxon>
        <taxon>Kitasatosporales</taxon>
        <taxon>Streptomycetaceae</taxon>
        <taxon>Kitasatospora</taxon>
    </lineage>
</organism>
<feature type="transmembrane region" description="Helical" evidence="1">
    <location>
        <begin position="151"/>
        <end position="172"/>
    </location>
</feature>
<feature type="domain" description="DUF1206" evidence="2">
    <location>
        <begin position="24"/>
        <end position="91"/>
    </location>
</feature>
<dbReference type="RefSeq" id="WP_345704460.1">
    <property type="nucleotide sequence ID" value="NZ_BAABKV010000001.1"/>
</dbReference>
<evidence type="ECO:0000259" key="2">
    <source>
        <dbReference type="Pfam" id="PF06724"/>
    </source>
</evidence>
<proteinExistence type="predicted"/>
<sequence length="270" mass="27540">MASYVHDLAPGRTGGRVLRVAGRAGFTARGVVYVLVGVLALRIAFGDGGEEADRQGALHRIAAQPYGSVLLWVLAAGFAGMTLWRAATAVFGEAGRKKPGNRLLCACRAVFYGSVCWGTAAYAAGAGGGSGGDAASQDWTATAMKLPAGRLLVGAAGLVLLGVGVGVAVRAVQRRFLRKLDTGAMGRRTRSTVTAAGLAGNLARGTVFAGAGVFVVVAAVRFDPGRAKGMDDTLRSFAGSAAGPWLLVAVAAGLVLFGAFSFASARWRRL</sequence>
<feature type="transmembrane region" description="Helical" evidence="1">
    <location>
        <begin position="242"/>
        <end position="263"/>
    </location>
</feature>
<feature type="transmembrane region" description="Helical" evidence="1">
    <location>
        <begin position="65"/>
        <end position="84"/>
    </location>
</feature>
<feature type="transmembrane region" description="Helical" evidence="1">
    <location>
        <begin position="193"/>
        <end position="222"/>
    </location>
</feature>
<dbReference type="EMBL" id="JBHTAJ010000110">
    <property type="protein sequence ID" value="MFC7184602.1"/>
    <property type="molecule type" value="Genomic_DNA"/>
</dbReference>
<feature type="transmembrane region" description="Helical" evidence="1">
    <location>
        <begin position="26"/>
        <end position="45"/>
    </location>
</feature>
<gene>
    <name evidence="3" type="ORF">ACFQMG_34135</name>
</gene>
<protein>
    <submittedName>
        <fullName evidence="3">DUF1206 domain-containing protein</fullName>
    </submittedName>
</protein>
<keyword evidence="1" id="KW-0472">Membrane</keyword>
<name>A0ABW2G873_9ACTN</name>
<keyword evidence="4" id="KW-1185">Reference proteome</keyword>
<evidence type="ECO:0000256" key="1">
    <source>
        <dbReference type="SAM" id="Phobius"/>
    </source>
</evidence>
<accession>A0ABW2G873</accession>
<comment type="caution">
    <text evidence="3">The sequence shown here is derived from an EMBL/GenBank/DDBJ whole genome shotgun (WGS) entry which is preliminary data.</text>
</comment>
<evidence type="ECO:0000313" key="4">
    <source>
        <dbReference type="Proteomes" id="UP001596435"/>
    </source>
</evidence>
<evidence type="ECO:0000313" key="3">
    <source>
        <dbReference type="EMBL" id="MFC7184602.1"/>
    </source>
</evidence>
<reference evidence="4" key="1">
    <citation type="journal article" date="2019" name="Int. J. Syst. Evol. Microbiol.">
        <title>The Global Catalogue of Microorganisms (GCM) 10K type strain sequencing project: providing services to taxonomists for standard genome sequencing and annotation.</title>
        <authorList>
            <consortium name="The Broad Institute Genomics Platform"/>
            <consortium name="The Broad Institute Genome Sequencing Center for Infectious Disease"/>
            <person name="Wu L."/>
            <person name="Ma J."/>
        </authorList>
    </citation>
    <scope>NUCLEOTIDE SEQUENCE [LARGE SCALE GENOMIC DNA]</scope>
    <source>
        <strain evidence="4">CGMCC 1.12859</strain>
    </source>
</reference>
<dbReference type="InterPro" id="IPR009597">
    <property type="entry name" value="DUF1206"/>
</dbReference>